<protein>
    <recommendedName>
        <fullName evidence="2">UBP-type domain-containing protein</fullName>
    </recommendedName>
</protein>
<dbReference type="EMBL" id="JAVYJV010000014">
    <property type="protein sequence ID" value="KAK4353745.1"/>
    <property type="molecule type" value="Genomic_DNA"/>
</dbReference>
<organism evidence="3 4">
    <name type="scientific">Anisodus tanguticus</name>
    <dbReference type="NCBI Taxonomy" id="243964"/>
    <lineage>
        <taxon>Eukaryota</taxon>
        <taxon>Viridiplantae</taxon>
        <taxon>Streptophyta</taxon>
        <taxon>Embryophyta</taxon>
        <taxon>Tracheophyta</taxon>
        <taxon>Spermatophyta</taxon>
        <taxon>Magnoliopsida</taxon>
        <taxon>eudicotyledons</taxon>
        <taxon>Gunneridae</taxon>
        <taxon>Pentapetalae</taxon>
        <taxon>asterids</taxon>
        <taxon>lamiids</taxon>
        <taxon>Solanales</taxon>
        <taxon>Solanaceae</taxon>
        <taxon>Solanoideae</taxon>
        <taxon>Hyoscyameae</taxon>
        <taxon>Anisodus</taxon>
    </lineage>
</organism>
<keyword evidence="1" id="KW-0479">Metal-binding</keyword>
<dbReference type="AlphaFoldDB" id="A0AAE1RLE6"/>
<dbReference type="Pfam" id="PF02148">
    <property type="entry name" value="zf-UBP"/>
    <property type="match status" value="1"/>
</dbReference>
<dbReference type="SUPFAM" id="SSF54001">
    <property type="entry name" value="Cysteine proteinases"/>
    <property type="match status" value="1"/>
</dbReference>
<gene>
    <name evidence="3" type="ORF">RND71_025939</name>
</gene>
<accession>A0AAE1RLE6</accession>
<evidence type="ECO:0000313" key="3">
    <source>
        <dbReference type="EMBL" id="KAK4353745.1"/>
    </source>
</evidence>
<dbReference type="GO" id="GO:0008270">
    <property type="term" value="F:zinc ion binding"/>
    <property type="evidence" value="ECO:0007669"/>
    <property type="project" value="UniProtKB-KW"/>
</dbReference>
<keyword evidence="4" id="KW-1185">Reference proteome</keyword>
<comment type="caution">
    <text evidence="3">The sequence shown here is derived from an EMBL/GenBank/DDBJ whole genome shotgun (WGS) entry which is preliminary data.</text>
</comment>
<dbReference type="InterPro" id="IPR001607">
    <property type="entry name" value="Znf_UBP"/>
</dbReference>
<evidence type="ECO:0000313" key="4">
    <source>
        <dbReference type="Proteomes" id="UP001291623"/>
    </source>
</evidence>
<keyword evidence="1" id="KW-0862">Zinc</keyword>
<dbReference type="InterPro" id="IPR038765">
    <property type="entry name" value="Papain-like_cys_pep_sf"/>
</dbReference>
<proteinExistence type="predicted"/>
<evidence type="ECO:0000259" key="2">
    <source>
        <dbReference type="PROSITE" id="PS50271"/>
    </source>
</evidence>
<dbReference type="Gene3D" id="3.30.40.10">
    <property type="entry name" value="Zinc/RING finger domain, C3HC4 (zinc finger)"/>
    <property type="match status" value="1"/>
</dbReference>
<dbReference type="PROSITE" id="PS50271">
    <property type="entry name" value="ZF_UBP"/>
    <property type="match status" value="1"/>
</dbReference>
<sequence length="276" mass="31462">MTKKREIEDSIVDEEAGGKRQKIVEQPFDVRRDCPFLDTVNRQIDFEKKCSVSSINFNVYACLICGKYYQGKGKNTHAHKHSHEAGHHVYIIVQTEKVYCLPDGYDVKHSPCSESKVGLNNIKEKTDFVNVTIQSLMRVTPREPTFFFLQAVMESSEKCFLKDVQSDPAEFMSWILKTLHADLRGSKKGNTIIQQSFQGEMEVVKEIHSGNEADNSIMESSRMPFLILELDLPPAPLFKDVMEQNIIPQVSVRTGMFMHELEIGNLTDGLVIKMQT</sequence>
<dbReference type="Proteomes" id="UP001291623">
    <property type="component" value="Unassembled WGS sequence"/>
</dbReference>
<evidence type="ECO:0000256" key="1">
    <source>
        <dbReference type="PROSITE-ProRule" id="PRU00502"/>
    </source>
</evidence>
<keyword evidence="1" id="KW-0863">Zinc-finger</keyword>
<dbReference type="Gene3D" id="3.90.70.10">
    <property type="entry name" value="Cysteine proteinases"/>
    <property type="match status" value="1"/>
</dbReference>
<dbReference type="SMART" id="SM00290">
    <property type="entry name" value="ZnF_UBP"/>
    <property type="match status" value="1"/>
</dbReference>
<dbReference type="InterPro" id="IPR013083">
    <property type="entry name" value="Znf_RING/FYVE/PHD"/>
</dbReference>
<dbReference type="SUPFAM" id="SSF57850">
    <property type="entry name" value="RING/U-box"/>
    <property type="match status" value="1"/>
</dbReference>
<feature type="domain" description="UBP-type" evidence="2">
    <location>
        <begin position="32"/>
        <end position="133"/>
    </location>
</feature>
<name>A0AAE1RLE6_9SOLA</name>
<reference evidence="3" key="1">
    <citation type="submission" date="2023-12" db="EMBL/GenBank/DDBJ databases">
        <title>Genome assembly of Anisodus tanguticus.</title>
        <authorList>
            <person name="Wang Y.-J."/>
        </authorList>
    </citation>
    <scope>NUCLEOTIDE SEQUENCE</scope>
    <source>
        <strain evidence="3">KB-2021</strain>
        <tissue evidence="3">Leaf</tissue>
    </source>
</reference>